<dbReference type="RefSeq" id="WP_009792924.1">
    <property type="nucleotide sequence ID" value="NC_022524.1"/>
</dbReference>
<keyword evidence="4" id="KW-1185">Reference proteome</keyword>
<feature type="chain" id="PRO_5039548894" description="Phosphatase" evidence="2">
    <location>
        <begin position="23"/>
        <end position="50"/>
    </location>
</feature>
<accession>U5LI19</accession>
<evidence type="ECO:0000256" key="1">
    <source>
        <dbReference type="SAM" id="MobiDB-lite"/>
    </source>
</evidence>
<sequence>MKKKYLFLLIAALGLLVHYGDAAPPDAKSSFAASENPDDRPIQPPLKEDS</sequence>
<gene>
    <name evidence="3" type="ORF">N288_22330</name>
</gene>
<dbReference type="EMBL" id="CP006643">
    <property type="protein sequence ID" value="AGX06306.1"/>
    <property type="molecule type" value="Genomic_DNA"/>
</dbReference>
<feature type="region of interest" description="Disordered" evidence="1">
    <location>
        <begin position="27"/>
        <end position="50"/>
    </location>
</feature>
<evidence type="ECO:0000313" key="3">
    <source>
        <dbReference type="EMBL" id="AGX06306.1"/>
    </source>
</evidence>
<feature type="signal peptide" evidence="2">
    <location>
        <begin position="1"/>
        <end position="22"/>
    </location>
</feature>
<protein>
    <recommendedName>
        <fullName evidence="5">Phosphatase</fullName>
    </recommendedName>
</protein>
<evidence type="ECO:0000313" key="4">
    <source>
        <dbReference type="Proteomes" id="UP000017805"/>
    </source>
</evidence>
<organism evidence="3 4">
    <name type="scientific">Bacillus infantis NRRL B-14911</name>
    <dbReference type="NCBI Taxonomy" id="1367477"/>
    <lineage>
        <taxon>Bacteria</taxon>
        <taxon>Bacillati</taxon>
        <taxon>Bacillota</taxon>
        <taxon>Bacilli</taxon>
        <taxon>Bacillales</taxon>
        <taxon>Bacillaceae</taxon>
        <taxon>Bacillus</taxon>
    </lineage>
</organism>
<evidence type="ECO:0008006" key="5">
    <source>
        <dbReference type="Google" id="ProtNLM"/>
    </source>
</evidence>
<dbReference type="HOGENOM" id="CLU_3114579_0_0_9"/>
<dbReference type="Proteomes" id="UP000017805">
    <property type="component" value="Chromosome"/>
</dbReference>
<name>U5LI19_9BACI</name>
<proteinExistence type="predicted"/>
<dbReference type="AlphaFoldDB" id="U5LI19"/>
<evidence type="ECO:0000256" key="2">
    <source>
        <dbReference type="SAM" id="SignalP"/>
    </source>
</evidence>
<feature type="compositionally biased region" description="Basic and acidic residues" evidence="1">
    <location>
        <begin position="37"/>
        <end position="50"/>
    </location>
</feature>
<keyword evidence="2" id="KW-0732">Signal</keyword>
<reference evidence="3 4" key="1">
    <citation type="submission" date="2013-07" db="EMBL/GenBank/DDBJ databases">
        <title>Complete genome sequence of Bacillus infantis NRRL B-14911 that has potential to induce cardiac disease by antigenic mimicry.</title>
        <authorList>
            <person name="Massilamany C."/>
            <person name="Smith T.P.L."/>
            <person name="Loy J.D."/>
            <person name="Barletta R."/>
            <person name="Reddy J."/>
        </authorList>
    </citation>
    <scope>NUCLEOTIDE SEQUENCE [LARGE SCALE GENOMIC DNA]</scope>
    <source>
        <strain evidence="3 4">NRRL B-14911</strain>
    </source>
</reference>
<dbReference type="KEGG" id="bif:N288_22330"/>
<dbReference type="PATRIC" id="fig|1367477.3.peg.4456"/>